<gene>
    <name evidence="6" type="ORF">Desfe_0299</name>
</gene>
<dbReference type="eggNOG" id="arCOG04265">
    <property type="taxonomic scope" value="Archaea"/>
</dbReference>
<dbReference type="Proteomes" id="UP000006175">
    <property type="component" value="Chromosome"/>
</dbReference>
<dbReference type="GO" id="GO:0008270">
    <property type="term" value="F:zinc ion binding"/>
    <property type="evidence" value="ECO:0007669"/>
    <property type="project" value="UniProtKB-KW"/>
</dbReference>
<dbReference type="Gene3D" id="2.20.25.420">
    <property type="entry name" value="ZPR1, zinc finger domain"/>
    <property type="match status" value="1"/>
</dbReference>
<accession>I3XQI6</accession>
<sequence length="179" mass="20276">MDINEPVKFNEYTGKCPVCGDLMVYVDYVYRIPYYESVLITTGECSSCGYKYRDVRLIDQKEPRKIIYRVEKPGDERALVIRSSGSILLIPELGLSIEPGPFSQGFITTVEGLIMDFTEKTRFLCEEDKEKEAECGIVMEKLAKARDGLISYTVIIEDKTGLSDIVSGKTIYEKLQPES</sequence>
<dbReference type="EMBL" id="CP003321">
    <property type="protein sequence ID" value="AFL66210.1"/>
    <property type="molecule type" value="Genomic_DNA"/>
</dbReference>
<evidence type="ECO:0000256" key="1">
    <source>
        <dbReference type="ARBA" id="ARBA00008354"/>
    </source>
</evidence>
<evidence type="ECO:0000313" key="6">
    <source>
        <dbReference type="EMBL" id="AFL66210.1"/>
    </source>
</evidence>
<dbReference type="HOGENOM" id="CLU_107446_0_0_2"/>
<organism evidence="6 7">
    <name type="scientific">Desulfurococcus amylolyticus DSM 16532</name>
    <dbReference type="NCBI Taxonomy" id="768672"/>
    <lineage>
        <taxon>Archaea</taxon>
        <taxon>Thermoproteota</taxon>
        <taxon>Thermoprotei</taxon>
        <taxon>Desulfurococcales</taxon>
        <taxon>Desulfurococcaceae</taxon>
        <taxon>Desulfurococcus</taxon>
    </lineage>
</organism>
<dbReference type="NCBIfam" id="TIGR00340">
    <property type="entry name" value="zpr1_rel"/>
    <property type="match status" value="1"/>
</dbReference>
<reference evidence="6 7" key="1">
    <citation type="journal article" date="2012" name="J. Bacteriol.">
        <title>Complete Genome Sequence of Desulfurococcus fermentans, a Hyperthermophilic Cellulolytic Crenarchaeon Isolated from a Freshwater Hot Spring in Kamchatka, Russia.</title>
        <authorList>
            <person name="Susanti D."/>
            <person name="Johnson E.F."/>
            <person name="Rodriguez J.R."/>
            <person name="Anderson I."/>
            <person name="Perevalova A.A."/>
            <person name="Kyrpides N."/>
            <person name="Lucas S."/>
            <person name="Han J."/>
            <person name="Lapidus A."/>
            <person name="Cheng J.F."/>
            <person name="Goodwin L."/>
            <person name="Pitluck S."/>
            <person name="Mavrommatis K."/>
            <person name="Peters L."/>
            <person name="Land M.L."/>
            <person name="Hauser L."/>
            <person name="Gopalan V."/>
            <person name="Chan P.P."/>
            <person name="Lowe T.M."/>
            <person name="Atomi H."/>
            <person name="Bonch-Osmolovskaya E.A."/>
            <person name="Woyke T."/>
            <person name="Mukhopadhyay B."/>
        </authorList>
    </citation>
    <scope>NUCLEOTIDE SEQUENCE [LARGE SCALE GENOMIC DNA]</scope>
    <source>
        <strain evidence="6 7">DSM 16532</strain>
    </source>
</reference>
<dbReference type="InterPro" id="IPR004470">
    <property type="entry name" value="ZPR1-like_arc"/>
</dbReference>
<dbReference type="InterPro" id="IPR042451">
    <property type="entry name" value="ZPR1_A/B_dom"/>
</dbReference>
<keyword evidence="7" id="KW-1185">Reference proteome</keyword>
<evidence type="ECO:0000313" key="7">
    <source>
        <dbReference type="Proteomes" id="UP000006175"/>
    </source>
</evidence>
<dbReference type="Pfam" id="PF03367">
    <property type="entry name" value="Zn_ribbon_ZPR1"/>
    <property type="match status" value="1"/>
</dbReference>
<dbReference type="InterPro" id="IPR040141">
    <property type="entry name" value="ZPR1"/>
</dbReference>
<keyword evidence="2" id="KW-0479">Metal-binding</keyword>
<dbReference type="Pfam" id="PF22794">
    <property type="entry name" value="jr-ZPR1"/>
    <property type="match status" value="1"/>
</dbReference>
<keyword evidence="4" id="KW-0862">Zinc</keyword>
<evidence type="ECO:0000259" key="5">
    <source>
        <dbReference type="SMART" id="SM00709"/>
    </source>
</evidence>
<comment type="similarity">
    <text evidence="1">Belongs to the ZPR1 family.</text>
</comment>
<proteinExistence type="inferred from homology"/>
<dbReference type="InterPro" id="IPR056180">
    <property type="entry name" value="ZPR1_jr_dom"/>
</dbReference>
<name>I3XQI6_DESAM</name>
<protein>
    <submittedName>
        <fullName evidence="6">ZPR1-related zinc finger protein</fullName>
    </submittedName>
</protein>
<dbReference type="PANTHER" id="PTHR10876:SF0">
    <property type="entry name" value="ZINC FINGER PROTEIN ZPR1"/>
    <property type="match status" value="1"/>
</dbReference>
<evidence type="ECO:0000256" key="4">
    <source>
        <dbReference type="ARBA" id="ARBA00022833"/>
    </source>
</evidence>
<dbReference type="AlphaFoldDB" id="I3XQI6"/>
<dbReference type="NCBIfam" id="TIGR00310">
    <property type="entry name" value="ZPR1_znf"/>
    <property type="match status" value="1"/>
</dbReference>
<dbReference type="KEGG" id="dfd:Desfe_0299"/>
<dbReference type="Gene3D" id="2.60.120.1040">
    <property type="entry name" value="ZPR1, A/B domain"/>
    <property type="match status" value="1"/>
</dbReference>
<dbReference type="InterPro" id="IPR004457">
    <property type="entry name" value="Znf_ZPR1"/>
</dbReference>
<dbReference type="InterPro" id="IPR042452">
    <property type="entry name" value="ZPR1_Znf1/2"/>
</dbReference>
<dbReference type="PANTHER" id="PTHR10876">
    <property type="entry name" value="ZINC FINGER PROTEIN ZPR1"/>
    <property type="match status" value="1"/>
</dbReference>
<feature type="domain" description="Zinc finger ZPR1-type" evidence="5">
    <location>
        <begin position="14"/>
        <end position="167"/>
    </location>
</feature>
<dbReference type="SMART" id="SM00709">
    <property type="entry name" value="Zpr1"/>
    <property type="match status" value="1"/>
</dbReference>
<evidence type="ECO:0000256" key="2">
    <source>
        <dbReference type="ARBA" id="ARBA00022723"/>
    </source>
</evidence>
<keyword evidence="3" id="KW-0863">Zinc-finger</keyword>
<evidence type="ECO:0000256" key="3">
    <source>
        <dbReference type="ARBA" id="ARBA00022771"/>
    </source>
</evidence>